<keyword evidence="3" id="KW-1185">Reference proteome</keyword>
<dbReference type="Gene3D" id="2.60.120.10">
    <property type="entry name" value="Jelly Rolls"/>
    <property type="match status" value="1"/>
</dbReference>
<dbReference type="STRING" id="1313304.CALK_0974"/>
<feature type="domain" description="Cyclic nucleotide-binding" evidence="1">
    <location>
        <begin position="20"/>
        <end position="141"/>
    </location>
</feature>
<dbReference type="Proteomes" id="UP000017148">
    <property type="component" value="Unassembled WGS sequence"/>
</dbReference>
<name>U7DC51_9BACT</name>
<dbReference type="SMART" id="SM00100">
    <property type="entry name" value="cNMP"/>
    <property type="match status" value="1"/>
</dbReference>
<dbReference type="PANTHER" id="PTHR10217:SF435">
    <property type="entry name" value="POTASSIUM VOLTAGE-GATED CHANNEL PROTEIN EAG"/>
    <property type="match status" value="1"/>
</dbReference>
<reference evidence="2 3" key="1">
    <citation type="journal article" date="2013" name="Environ. Microbiol.">
        <title>Genome analysis of Chitinivibrio alkaliphilus gen. nov., sp. nov., a novel extremely haloalkaliphilic anaerobic chitinolytic bacterium from the candidate phylum Termite Group 3.</title>
        <authorList>
            <person name="Sorokin D.Y."/>
            <person name="Gumerov V.M."/>
            <person name="Rakitin A.L."/>
            <person name="Beletsky A.V."/>
            <person name="Damste J.S."/>
            <person name="Muyzer G."/>
            <person name="Mardanov A.V."/>
            <person name="Ravin N.V."/>
        </authorList>
    </citation>
    <scope>NUCLEOTIDE SEQUENCE [LARGE SCALE GENOMIC DNA]</scope>
    <source>
        <strain evidence="2 3">ACht1</strain>
    </source>
</reference>
<evidence type="ECO:0000313" key="3">
    <source>
        <dbReference type="Proteomes" id="UP000017148"/>
    </source>
</evidence>
<dbReference type="InterPro" id="IPR050818">
    <property type="entry name" value="KCNH_animal-type"/>
</dbReference>
<evidence type="ECO:0000259" key="1">
    <source>
        <dbReference type="PROSITE" id="PS50042"/>
    </source>
</evidence>
<comment type="caution">
    <text evidence="2">The sequence shown here is derived from an EMBL/GenBank/DDBJ whole genome shotgun (WGS) entry which is preliminary data.</text>
</comment>
<gene>
    <name evidence="2" type="ORF">CALK_0974</name>
</gene>
<dbReference type="GO" id="GO:0005249">
    <property type="term" value="F:voltage-gated potassium channel activity"/>
    <property type="evidence" value="ECO:0007669"/>
    <property type="project" value="TreeGrafter"/>
</dbReference>
<dbReference type="SUPFAM" id="SSF51206">
    <property type="entry name" value="cAMP-binding domain-like"/>
    <property type="match status" value="1"/>
</dbReference>
<protein>
    <submittedName>
        <fullName evidence="2">CAP family of transcription factor</fullName>
    </submittedName>
</protein>
<dbReference type="OrthoDB" id="9798104at2"/>
<dbReference type="RefSeq" id="WP_022636470.1">
    <property type="nucleotide sequence ID" value="NZ_ASJR01000007.1"/>
</dbReference>
<dbReference type="InterPro" id="IPR014710">
    <property type="entry name" value="RmlC-like_jellyroll"/>
</dbReference>
<dbReference type="PANTHER" id="PTHR10217">
    <property type="entry name" value="VOLTAGE AND LIGAND GATED POTASSIUM CHANNEL"/>
    <property type="match status" value="1"/>
</dbReference>
<dbReference type="GO" id="GO:0042391">
    <property type="term" value="P:regulation of membrane potential"/>
    <property type="evidence" value="ECO:0007669"/>
    <property type="project" value="TreeGrafter"/>
</dbReference>
<dbReference type="eggNOG" id="COG0664">
    <property type="taxonomic scope" value="Bacteria"/>
</dbReference>
<dbReference type="InterPro" id="IPR000595">
    <property type="entry name" value="cNMP-bd_dom"/>
</dbReference>
<dbReference type="GO" id="GO:0005886">
    <property type="term" value="C:plasma membrane"/>
    <property type="evidence" value="ECO:0007669"/>
    <property type="project" value="TreeGrafter"/>
</dbReference>
<proteinExistence type="predicted"/>
<evidence type="ECO:0000313" key="2">
    <source>
        <dbReference type="EMBL" id="ERP31995.1"/>
    </source>
</evidence>
<dbReference type="InterPro" id="IPR018490">
    <property type="entry name" value="cNMP-bd_dom_sf"/>
</dbReference>
<dbReference type="CDD" id="cd00038">
    <property type="entry name" value="CAP_ED"/>
    <property type="match status" value="1"/>
</dbReference>
<dbReference type="PROSITE" id="PS50042">
    <property type="entry name" value="CNMP_BINDING_3"/>
    <property type="match status" value="1"/>
</dbReference>
<dbReference type="EMBL" id="ASJR01000007">
    <property type="protein sequence ID" value="ERP31995.1"/>
    <property type="molecule type" value="Genomic_DNA"/>
</dbReference>
<accession>U7DC51</accession>
<sequence length="154" mass="17339">MGNRGFEYIANMVVLRNCPLFSSLSPGELRRLTGAVRQFRCEAHDVLLKEGDSNTTLYLLSSGEVELTSAEGVQRRISAQEKGTTCFFGEIDLFLPGNRVDYTVIALAPTEILTLGRTDLYALMSENPSIPIRIVEMFSTRLAEYERRRRDTVL</sequence>
<organism evidence="2 3">
    <name type="scientific">Chitinivibrio alkaliphilus ACht1</name>
    <dbReference type="NCBI Taxonomy" id="1313304"/>
    <lineage>
        <taxon>Bacteria</taxon>
        <taxon>Pseudomonadati</taxon>
        <taxon>Fibrobacterota</taxon>
        <taxon>Chitinivibrionia</taxon>
        <taxon>Chitinivibrionales</taxon>
        <taxon>Chitinivibrionaceae</taxon>
        <taxon>Chitinivibrio</taxon>
    </lineage>
</organism>
<dbReference type="Pfam" id="PF00027">
    <property type="entry name" value="cNMP_binding"/>
    <property type="match status" value="1"/>
</dbReference>
<dbReference type="AlphaFoldDB" id="U7DC51"/>